<dbReference type="STRING" id="229921.ADN01_16085"/>
<accession>A0A0P6X3J9</accession>
<dbReference type="InterPro" id="IPR002109">
    <property type="entry name" value="Glutaredoxin"/>
</dbReference>
<comment type="similarity">
    <text evidence="1">Belongs to the ArsC family.</text>
</comment>
<proteinExistence type="inferred from homology"/>
<dbReference type="GO" id="GO:0045454">
    <property type="term" value="P:cell redox homeostasis"/>
    <property type="evidence" value="ECO:0007669"/>
    <property type="project" value="TreeGrafter"/>
</dbReference>
<organism evidence="3 4">
    <name type="scientific">Levilinea saccharolytica</name>
    <dbReference type="NCBI Taxonomy" id="229921"/>
    <lineage>
        <taxon>Bacteria</taxon>
        <taxon>Bacillati</taxon>
        <taxon>Chloroflexota</taxon>
        <taxon>Anaerolineae</taxon>
        <taxon>Anaerolineales</taxon>
        <taxon>Anaerolineaceae</taxon>
        <taxon>Levilinea</taxon>
    </lineage>
</organism>
<dbReference type="Pfam" id="PF00462">
    <property type="entry name" value="Glutaredoxin"/>
    <property type="match status" value="1"/>
</dbReference>
<comment type="caution">
    <text evidence="3">The sequence shown here is derived from an EMBL/GenBank/DDBJ whole genome shotgun (WGS) entry which is preliminary data.</text>
</comment>
<dbReference type="PANTHER" id="PTHR34386">
    <property type="entry name" value="GLUTAREDOXIN"/>
    <property type="match status" value="1"/>
</dbReference>
<dbReference type="EMBL" id="LGCM01000060">
    <property type="protein sequence ID" value="KPL77494.1"/>
    <property type="molecule type" value="Genomic_DNA"/>
</dbReference>
<sequence>MYCTAWCPDCKRARAWLRSHNIPYTEVDIDANPKAAAQVRQWANGNQTTPTFDIDGRIVVDFNEDQLRELLKIR</sequence>
<dbReference type="PANTHER" id="PTHR34386:SF1">
    <property type="entry name" value="GLUTAREDOXIN-LIKE PROTEIN NRDH"/>
    <property type="match status" value="1"/>
</dbReference>
<dbReference type="AlphaFoldDB" id="A0A0P6X3J9"/>
<dbReference type="InterPro" id="IPR036249">
    <property type="entry name" value="Thioredoxin-like_sf"/>
</dbReference>
<keyword evidence="4" id="KW-1185">Reference proteome</keyword>
<evidence type="ECO:0000313" key="3">
    <source>
        <dbReference type="EMBL" id="KPL77494.1"/>
    </source>
</evidence>
<dbReference type="InterPro" id="IPR006660">
    <property type="entry name" value="Arsenate_reductase-like"/>
</dbReference>
<evidence type="ECO:0000259" key="2">
    <source>
        <dbReference type="Pfam" id="PF00462"/>
    </source>
</evidence>
<name>A0A0P6X3J9_9CHLR</name>
<dbReference type="SUPFAM" id="SSF52833">
    <property type="entry name" value="Thioredoxin-like"/>
    <property type="match status" value="1"/>
</dbReference>
<protein>
    <recommendedName>
        <fullName evidence="2">Glutaredoxin domain-containing protein</fullName>
    </recommendedName>
</protein>
<evidence type="ECO:0000256" key="1">
    <source>
        <dbReference type="PROSITE-ProRule" id="PRU01282"/>
    </source>
</evidence>
<dbReference type="PROSITE" id="PS51354">
    <property type="entry name" value="GLUTAREDOXIN_2"/>
    <property type="match status" value="1"/>
</dbReference>
<feature type="domain" description="Glutaredoxin" evidence="2">
    <location>
        <begin position="1"/>
        <end position="59"/>
    </location>
</feature>
<gene>
    <name evidence="3" type="ORF">ADN01_16085</name>
</gene>
<dbReference type="Proteomes" id="UP000050501">
    <property type="component" value="Unassembled WGS sequence"/>
</dbReference>
<evidence type="ECO:0000313" key="4">
    <source>
        <dbReference type="Proteomes" id="UP000050501"/>
    </source>
</evidence>
<reference evidence="3 4" key="1">
    <citation type="submission" date="2015-07" db="EMBL/GenBank/DDBJ databases">
        <title>Genome sequence of Levilinea saccharolytica DSM 16555.</title>
        <authorList>
            <person name="Hemp J."/>
            <person name="Ward L.M."/>
            <person name="Pace L.A."/>
            <person name="Fischer W.W."/>
        </authorList>
    </citation>
    <scope>NUCLEOTIDE SEQUENCE [LARGE SCALE GENOMIC DNA]</scope>
    <source>
        <strain evidence="3 4">KIBI-1</strain>
    </source>
</reference>
<dbReference type="PROSITE" id="PS51353">
    <property type="entry name" value="ARSC"/>
    <property type="match status" value="1"/>
</dbReference>
<dbReference type="InterPro" id="IPR051548">
    <property type="entry name" value="Grx-like_ET"/>
</dbReference>
<dbReference type="Gene3D" id="3.40.30.10">
    <property type="entry name" value="Glutaredoxin"/>
    <property type="match status" value="1"/>
</dbReference>
<dbReference type="GO" id="GO:0009055">
    <property type="term" value="F:electron transfer activity"/>
    <property type="evidence" value="ECO:0007669"/>
    <property type="project" value="TreeGrafter"/>
</dbReference>
<dbReference type="CDD" id="cd02976">
    <property type="entry name" value="NrdH"/>
    <property type="match status" value="1"/>
</dbReference>